<keyword evidence="3" id="KW-1185">Reference proteome</keyword>
<dbReference type="EMBL" id="JAACXV010017193">
    <property type="protein sequence ID" value="KAF7264413.1"/>
    <property type="molecule type" value="Genomic_DNA"/>
</dbReference>
<evidence type="ECO:0000256" key="1">
    <source>
        <dbReference type="SAM" id="MobiDB-lite"/>
    </source>
</evidence>
<proteinExistence type="predicted"/>
<feature type="region of interest" description="Disordered" evidence="1">
    <location>
        <begin position="13"/>
        <end position="82"/>
    </location>
</feature>
<feature type="compositionally biased region" description="Pro residues" evidence="1">
    <location>
        <begin position="66"/>
        <end position="76"/>
    </location>
</feature>
<reference evidence="2" key="1">
    <citation type="submission" date="2020-08" db="EMBL/GenBank/DDBJ databases">
        <title>Genome sequencing and assembly of the red palm weevil Rhynchophorus ferrugineus.</title>
        <authorList>
            <person name="Dias G.B."/>
            <person name="Bergman C.M."/>
            <person name="Manee M."/>
        </authorList>
    </citation>
    <scope>NUCLEOTIDE SEQUENCE</scope>
    <source>
        <strain evidence="2">AA-2017</strain>
        <tissue evidence="2">Whole larva</tissue>
    </source>
</reference>
<sequence>MYFKLIVASESDFWEKKADETDTNADRRDIPTSSGPPKFKEGPRGGPGLACWRPGSGRRRDRGPLIRPPPPPPPPRAIIIPD</sequence>
<evidence type="ECO:0000313" key="3">
    <source>
        <dbReference type="Proteomes" id="UP000625711"/>
    </source>
</evidence>
<evidence type="ECO:0000313" key="2">
    <source>
        <dbReference type="EMBL" id="KAF7264413.1"/>
    </source>
</evidence>
<feature type="compositionally biased region" description="Basic and acidic residues" evidence="1">
    <location>
        <begin position="13"/>
        <end position="30"/>
    </location>
</feature>
<organism evidence="2 3">
    <name type="scientific">Rhynchophorus ferrugineus</name>
    <name type="common">Red palm weevil</name>
    <name type="synonym">Curculio ferrugineus</name>
    <dbReference type="NCBI Taxonomy" id="354439"/>
    <lineage>
        <taxon>Eukaryota</taxon>
        <taxon>Metazoa</taxon>
        <taxon>Ecdysozoa</taxon>
        <taxon>Arthropoda</taxon>
        <taxon>Hexapoda</taxon>
        <taxon>Insecta</taxon>
        <taxon>Pterygota</taxon>
        <taxon>Neoptera</taxon>
        <taxon>Endopterygota</taxon>
        <taxon>Coleoptera</taxon>
        <taxon>Polyphaga</taxon>
        <taxon>Cucujiformia</taxon>
        <taxon>Curculionidae</taxon>
        <taxon>Dryophthorinae</taxon>
        <taxon>Rhynchophorus</taxon>
    </lineage>
</organism>
<comment type="caution">
    <text evidence="2">The sequence shown here is derived from an EMBL/GenBank/DDBJ whole genome shotgun (WGS) entry which is preliminary data.</text>
</comment>
<gene>
    <name evidence="2" type="ORF">GWI33_023301</name>
</gene>
<dbReference type="AlphaFoldDB" id="A0A834HMU6"/>
<protein>
    <submittedName>
        <fullName evidence="2">Uncharacterized protein</fullName>
    </submittedName>
</protein>
<name>A0A834HMU6_RHYFE</name>
<accession>A0A834HMU6</accession>
<dbReference type="Proteomes" id="UP000625711">
    <property type="component" value="Unassembled WGS sequence"/>
</dbReference>